<dbReference type="Pfam" id="PF18717">
    <property type="entry name" value="CxC4"/>
    <property type="match status" value="1"/>
</dbReference>
<proteinExistence type="predicted"/>
<gene>
    <name evidence="3" type="ORF">FSCOSCO3_A010668</name>
</gene>
<sequence>MPPEDELQDAMPEEEEEEEKNGLEAVNGAPWRDWLSAEVSALEEDLLVELRTKEQQPPPCFVPIENTCPYCPGPTPPALNPCQTVTTQAVVYGINYVQKACSNGVRFQEYTSGFPNFNNRVLLTLPLCELLLSGLAMPLPSNVKTARHRQRVNSEPAARAEYLARRQESYQRRKQQGKIPYVKSSELPERERDKKTEREMEGCIKCLQGEEKDGKCCLRPYTAIDGEYSTSSG</sequence>
<feature type="region of interest" description="Disordered" evidence="1">
    <location>
        <begin position="166"/>
        <end position="198"/>
    </location>
</feature>
<reference evidence="3 4" key="1">
    <citation type="submission" date="2024-01" db="EMBL/GenBank/DDBJ databases">
        <authorList>
            <person name="Alioto T."/>
            <person name="Alioto T."/>
            <person name="Gomez Garrido J."/>
        </authorList>
    </citation>
    <scope>NUCLEOTIDE SEQUENCE [LARGE SCALE GENOMIC DNA]</scope>
</reference>
<dbReference type="Proteomes" id="UP001314229">
    <property type="component" value="Unassembled WGS sequence"/>
</dbReference>
<dbReference type="InterPro" id="IPR040648">
    <property type="entry name" value="HMGXB3_CxC4"/>
</dbReference>
<comment type="caution">
    <text evidence="3">The sequence shown here is derived from an EMBL/GenBank/DDBJ whole genome shotgun (WGS) entry which is preliminary data.</text>
</comment>
<feature type="compositionally biased region" description="Basic and acidic residues" evidence="1">
    <location>
        <begin position="186"/>
        <end position="198"/>
    </location>
</feature>
<feature type="region of interest" description="Disordered" evidence="1">
    <location>
        <begin position="1"/>
        <end position="28"/>
    </location>
</feature>
<protein>
    <submittedName>
        <fullName evidence="3">Uncharacterized protein LOC119013056</fullName>
    </submittedName>
</protein>
<name>A0AAV1NTG2_SCOSC</name>
<accession>A0AAV1NTG2</accession>
<feature type="compositionally biased region" description="Acidic residues" evidence="1">
    <location>
        <begin position="1"/>
        <end position="19"/>
    </location>
</feature>
<feature type="domain" description="HMG" evidence="2">
    <location>
        <begin position="53"/>
        <end position="151"/>
    </location>
</feature>
<evidence type="ECO:0000313" key="4">
    <source>
        <dbReference type="Proteomes" id="UP001314229"/>
    </source>
</evidence>
<organism evidence="3 4">
    <name type="scientific">Scomber scombrus</name>
    <name type="common">Atlantic mackerel</name>
    <name type="synonym">Scomber vernalis</name>
    <dbReference type="NCBI Taxonomy" id="13677"/>
    <lineage>
        <taxon>Eukaryota</taxon>
        <taxon>Metazoa</taxon>
        <taxon>Chordata</taxon>
        <taxon>Craniata</taxon>
        <taxon>Vertebrata</taxon>
        <taxon>Euteleostomi</taxon>
        <taxon>Actinopterygii</taxon>
        <taxon>Neopterygii</taxon>
        <taxon>Teleostei</taxon>
        <taxon>Neoteleostei</taxon>
        <taxon>Acanthomorphata</taxon>
        <taxon>Pelagiaria</taxon>
        <taxon>Scombriformes</taxon>
        <taxon>Scombridae</taxon>
        <taxon>Scomber</taxon>
    </lineage>
</organism>
<dbReference type="AlphaFoldDB" id="A0AAV1NTG2"/>
<evidence type="ECO:0000256" key="1">
    <source>
        <dbReference type="SAM" id="MobiDB-lite"/>
    </source>
</evidence>
<evidence type="ECO:0000259" key="2">
    <source>
        <dbReference type="Pfam" id="PF18717"/>
    </source>
</evidence>
<keyword evidence="4" id="KW-1185">Reference proteome</keyword>
<dbReference type="EMBL" id="CAWUFR010000052">
    <property type="protein sequence ID" value="CAK6961772.1"/>
    <property type="molecule type" value="Genomic_DNA"/>
</dbReference>
<evidence type="ECO:0000313" key="3">
    <source>
        <dbReference type="EMBL" id="CAK6961772.1"/>
    </source>
</evidence>